<dbReference type="GO" id="GO:0003824">
    <property type="term" value="F:catalytic activity"/>
    <property type="evidence" value="ECO:0007669"/>
    <property type="project" value="InterPro"/>
</dbReference>
<feature type="region of interest" description="Disordered" evidence="1">
    <location>
        <begin position="182"/>
        <end position="201"/>
    </location>
</feature>
<dbReference type="GO" id="GO:0006793">
    <property type="term" value="P:phosphorus metabolic process"/>
    <property type="evidence" value="ECO:0007669"/>
    <property type="project" value="UniProtKB-ARBA"/>
</dbReference>
<dbReference type="Gene3D" id="3.30.870.10">
    <property type="entry name" value="Endonuclease Chain A"/>
    <property type="match status" value="1"/>
</dbReference>
<protein>
    <submittedName>
        <fullName evidence="3">PLD-like domain-containing protein</fullName>
    </submittedName>
</protein>
<evidence type="ECO:0000259" key="2">
    <source>
        <dbReference type="PROSITE" id="PS50035"/>
    </source>
</evidence>
<feature type="domain" description="PLD phosphodiesterase" evidence="2">
    <location>
        <begin position="101"/>
        <end position="123"/>
    </location>
</feature>
<evidence type="ECO:0000313" key="4">
    <source>
        <dbReference type="Proteomes" id="UP000199181"/>
    </source>
</evidence>
<reference evidence="4" key="1">
    <citation type="submission" date="2016-10" db="EMBL/GenBank/DDBJ databases">
        <authorList>
            <person name="Varghese N."/>
            <person name="Submissions S."/>
        </authorList>
    </citation>
    <scope>NUCLEOTIDE SEQUENCE [LARGE SCALE GENOMIC DNA]</scope>
    <source>
        <strain evidence="4">DSM 16858</strain>
    </source>
</reference>
<dbReference type="RefSeq" id="WP_093524390.1">
    <property type="nucleotide sequence ID" value="NZ_FOIJ01000013.1"/>
</dbReference>
<dbReference type="Pfam" id="PF13091">
    <property type="entry name" value="PLDc_2"/>
    <property type="match status" value="1"/>
</dbReference>
<dbReference type="SUPFAM" id="SSF56024">
    <property type="entry name" value="Phospholipase D/nuclease"/>
    <property type="match status" value="1"/>
</dbReference>
<sequence length="201" mass="22005">MRPLQAELLQGRALYREVVLGKLAHARESVWVATANVKAMFVEQGGQFAPVLELFDRLAARGVALRLLHAELPSRPFREAFDARARLVRGGLELKVCPRVHFKAVVVDGAWAYVGSANLTGAGLGAKGEDVRNFELGFVTEDFDVIDRVTALYAAVWDGAECRGCRLKAVCPDPILSSVGKPAKTREPGAIRLGQSRRLRR</sequence>
<dbReference type="SMART" id="SM00155">
    <property type="entry name" value="PLDc"/>
    <property type="match status" value="1"/>
</dbReference>
<dbReference type="Proteomes" id="UP000199181">
    <property type="component" value="Unassembled WGS sequence"/>
</dbReference>
<dbReference type="EMBL" id="FOIJ01000013">
    <property type="protein sequence ID" value="SEU28296.1"/>
    <property type="molecule type" value="Genomic_DNA"/>
</dbReference>
<dbReference type="AlphaFoldDB" id="A0A1I0KR66"/>
<dbReference type="CDD" id="cd00138">
    <property type="entry name" value="PLDc_SF"/>
    <property type="match status" value="1"/>
</dbReference>
<name>A0A1I0KR66_9BACT</name>
<dbReference type="InterPro" id="IPR001736">
    <property type="entry name" value="PLipase_D/transphosphatidylase"/>
</dbReference>
<dbReference type="InterPro" id="IPR025202">
    <property type="entry name" value="PLD-like_dom"/>
</dbReference>
<accession>A0A1I0KR66</accession>
<evidence type="ECO:0000256" key="1">
    <source>
        <dbReference type="SAM" id="MobiDB-lite"/>
    </source>
</evidence>
<proteinExistence type="predicted"/>
<organism evidence="3 4">
    <name type="scientific">Stigmatella erecta</name>
    <dbReference type="NCBI Taxonomy" id="83460"/>
    <lineage>
        <taxon>Bacteria</taxon>
        <taxon>Pseudomonadati</taxon>
        <taxon>Myxococcota</taxon>
        <taxon>Myxococcia</taxon>
        <taxon>Myxococcales</taxon>
        <taxon>Cystobacterineae</taxon>
        <taxon>Archangiaceae</taxon>
        <taxon>Stigmatella</taxon>
    </lineage>
</organism>
<gene>
    <name evidence="3" type="ORF">SAMN05443639_113138</name>
</gene>
<dbReference type="PROSITE" id="PS50035">
    <property type="entry name" value="PLD"/>
    <property type="match status" value="1"/>
</dbReference>
<evidence type="ECO:0000313" key="3">
    <source>
        <dbReference type="EMBL" id="SEU28296.1"/>
    </source>
</evidence>
<keyword evidence="4" id="KW-1185">Reference proteome</keyword>